<evidence type="ECO:0000256" key="1">
    <source>
        <dbReference type="SAM" id="MobiDB-lite"/>
    </source>
</evidence>
<reference evidence="3 4" key="1">
    <citation type="submission" date="2016-10" db="EMBL/GenBank/DDBJ databases">
        <authorList>
            <person name="de Groot N.N."/>
        </authorList>
    </citation>
    <scope>NUCLEOTIDE SEQUENCE [LARGE SCALE GENOMIC DNA]</scope>
    <source>
        <strain evidence="3 4">47C3B</strain>
    </source>
</reference>
<dbReference type="OrthoDB" id="835269at2"/>
<accession>A0A1G7C9N9</accession>
<name>A0A1G7C9N9_9SPHI</name>
<feature type="region of interest" description="Disordered" evidence="1">
    <location>
        <begin position="240"/>
        <end position="260"/>
    </location>
</feature>
<dbReference type="RefSeq" id="WP_091149907.1">
    <property type="nucleotide sequence ID" value="NZ_FNAI01000005.1"/>
</dbReference>
<evidence type="ECO:0000313" key="3">
    <source>
        <dbReference type="EMBL" id="SDE36039.1"/>
    </source>
</evidence>
<feature type="domain" description="DUF4099" evidence="2">
    <location>
        <begin position="6"/>
        <end position="87"/>
    </location>
</feature>
<dbReference type="InterPro" id="IPR025343">
    <property type="entry name" value="DUF4099"/>
</dbReference>
<proteinExistence type="predicted"/>
<protein>
    <recommendedName>
        <fullName evidence="2">DUF4099 domain-containing protein</fullName>
    </recommendedName>
</protein>
<evidence type="ECO:0000259" key="2">
    <source>
        <dbReference type="Pfam" id="PF13351"/>
    </source>
</evidence>
<dbReference type="AlphaFoldDB" id="A0A1G7C9N9"/>
<evidence type="ECO:0000313" key="4">
    <source>
        <dbReference type="Proteomes" id="UP000199072"/>
    </source>
</evidence>
<feature type="compositionally biased region" description="Basic and acidic residues" evidence="1">
    <location>
        <begin position="247"/>
        <end position="260"/>
    </location>
</feature>
<keyword evidence="4" id="KW-1185">Reference proteome</keyword>
<dbReference type="Pfam" id="PF13351">
    <property type="entry name" value="DUF4099"/>
    <property type="match status" value="1"/>
</dbReference>
<dbReference type="EMBL" id="FNAI01000005">
    <property type="protein sequence ID" value="SDE36039.1"/>
    <property type="molecule type" value="Genomic_DNA"/>
</dbReference>
<dbReference type="STRING" id="1391627.SAMN05216464_105345"/>
<dbReference type="Proteomes" id="UP000199072">
    <property type="component" value="Unassembled WGS sequence"/>
</dbReference>
<organism evidence="3 4">
    <name type="scientific">Mucilaginibacter pineti</name>
    <dbReference type="NCBI Taxonomy" id="1391627"/>
    <lineage>
        <taxon>Bacteria</taxon>
        <taxon>Pseudomonadati</taxon>
        <taxon>Bacteroidota</taxon>
        <taxon>Sphingobacteriia</taxon>
        <taxon>Sphingobacteriales</taxon>
        <taxon>Sphingobacteriaceae</taxon>
        <taxon>Mucilaginibacter</taxon>
    </lineage>
</organism>
<gene>
    <name evidence="3" type="ORF">SAMN05216464_105345</name>
</gene>
<sequence>MKQQQFEVQELPLAELQKIGLAQNGRISLQEEDLQALLAGRRTGMLRLENLTGDGMHIPVIDAKLSFKRNAQGNMDMLLHPIYKEATYPDYLTDVEAEKLQNGTAVNIEKVITDKEGHRQDVLIEYDPETKEFIITDSEKILVPDMVNNEFLSLEQRERYKKGKEVKLADGTVFQYSGTDKQGLTSNKLALVASIVIDGGLSYLLYKGLNALLNKKRDEKEAASFSRGYDQAVLDMKDNQLIPDQGKAAKQDQQYRRPGR</sequence>